<accession>A0A0A9C4W3</accession>
<protein>
    <submittedName>
        <fullName evidence="1">Uncharacterized protein</fullName>
    </submittedName>
</protein>
<evidence type="ECO:0000313" key="1">
    <source>
        <dbReference type="EMBL" id="JAD69493.1"/>
    </source>
</evidence>
<reference evidence="1" key="1">
    <citation type="submission" date="2014-09" db="EMBL/GenBank/DDBJ databases">
        <authorList>
            <person name="Magalhaes I.L.F."/>
            <person name="Oliveira U."/>
            <person name="Santos F.R."/>
            <person name="Vidigal T.H.D.A."/>
            <person name="Brescovit A.D."/>
            <person name="Santos A.J."/>
        </authorList>
    </citation>
    <scope>NUCLEOTIDE SEQUENCE</scope>
    <source>
        <tissue evidence="1">Shoot tissue taken approximately 20 cm above the soil surface</tissue>
    </source>
</reference>
<dbReference type="AlphaFoldDB" id="A0A0A9C4W3"/>
<name>A0A0A9C4W3_ARUDO</name>
<dbReference type="EMBL" id="GBRH01228402">
    <property type="protein sequence ID" value="JAD69493.1"/>
    <property type="molecule type" value="Transcribed_RNA"/>
</dbReference>
<proteinExistence type="predicted"/>
<organism evidence="1">
    <name type="scientific">Arundo donax</name>
    <name type="common">Giant reed</name>
    <name type="synonym">Donax arundinaceus</name>
    <dbReference type="NCBI Taxonomy" id="35708"/>
    <lineage>
        <taxon>Eukaryota</taxon>
        <taxon>Viridiplantae</taxon>
        <taxon>Streptophyta</taxon>
        <taxon>Embryophyta</taxon>
        <taxon>Tracheophyta</taxon>
        <taxon>Spermatophyta</taxon>
        <taxon>Magnoliopsida</taxon>
        <taxon>Liliopsida</taxon>
        <taxon>Poales</taxon>
        <taxon>Poaceae</taxon>
        <taxon>PACMAD clade</taxon>
        <taxon>Arundinoideae</taxon>
        <taxon>Arundineae</taxon>
        <taxon>Arundo</taxon>
    </lineage>
</organism>
<sequence length="19" mass="2208">MFSMLIGLQQSEYGIVYID</sequence>
<reference evidence="1" key="2">
    <citation type="journal article" date="2015" name="Data Brief">
        <title>Shoot transcriptome of the giant reed, Arundo donax.</title>
        <authorList>
            <person name="Barrero R.A."/>
            <person name="Guerrero F.D."/>
            <person name="Moolhuijzen P."/>
            <person name="Goolsby J.A."/>
            <person name="Tidwell J."/>
            <person name="Bellgard S.E."/>
            <person name="Bellgard M.I."/>
        </authorList>
    </citation>
    <scope>NUCLEOTIDE SEQUENCE</scope>
    <source>
        <tissue evidence="1">Shoot tissue taken approximately 20 cm above the soil surface</tissue>
    </source>
</reference>